<comment type="caution">
    <text evidence="1">The sequence shown here is derived from an EMBL/GenBank/DDBJ whole genome shotgun (WGS) entry which is preliminary data.</text>
</comment>
<dbReference type="EMBL" id="JANFNG010000004">
    <property type="protein sequence ID" value="MCQ4080558.1"/>
    <property type="molecule type" value="Genomic_DNA"/>
</dbReference>
<dbReference type="RefSeq" id="WP_255919469.1">
    <property type="nucleotide sequence ID" value="NZ_JANFNG010000004.1"/>
</dbReference>
<organism evidence="1 2">
    <name type="scientific">Streptomyces humicola</name>
    <dbReference type="NCBI Taxonomy" id="2953240"/>
    <lineage>
        <taxon>Bacteria</taxon>
        <taxon>Bacillati</taxon>
        <taxon>Actinomycetota</taxon>
        <taxon>Actinomycetes</taxon>
        <taxon>Kitasatosporales</taxon>
        <taxon>Streptomycetaceae</taxon>
        <taxon>Streptomyces</taxon>
    </lineage>
</organism>
<accession>A0ABT1PTV5</accession>
<reference evidence="1" key="1">
    <citation type="submission" date="2022-06" db="EMBL/GenBank/DDBJ databases">
        <title>Draft genome sequence of Streptomyces sp. RB6PN25 isolated from peat swamp forest in Thailand.</title>
        <authorList>
            <person name="Duangmal K."/>
            <person name="Klaysubun C."/>
        </authorList>
    </citation>
    <scope>NUCLEOTIDE SEQUENCE</scope>
    <source>
        <strain evidence="1">RB6PN25</strain>
    </source>
</reference>
<proteinExistence type="predicted"/>
<gene>
    <name evidence="1" type="ORF">NGB36_08065</name>
</gene>
<keyword evidence="2" id="KW-1185">Reference proteome</keyword>
<dbReference type="Proteomes" id="UP001057702">
    <property type="component" value="Unassembled WGS sequence"/>
</dbReference>
<sequence length="50" mass="5407">MAQFNGAKSRILSDQIYSVAPIRLGEFKGALDGDGLTELDRALMLKLGLI</sequence>
<evidence type="ECO:0000313" key="1">
    <source>
        <dbReference type="EMBL" id="MCQ4080558.1"/>
    </source>
</evidence>
<name>A0ABT1PTV5_9ACTN</name>
<dbReference type="SUPFAM" id="SSF50118">
    <property type="entry name" value="Cell growth inhibitor/plasmid maintenance toxic component"/>
    <property type="match status" value="1"/>
</dbReference>
<evidence type="ECO:0000313" key="2">
    <source>
        <dbReference type="Proteomes" id="UP001057702"/>
    </source>
</evidence>
<protein>
    <submittedName>
        <fullName evidence="1">Type II toxin-antitoxin system PemK/MazF family toxin</fullName>
    </submittedName>
</protein>